<organism evidence="3 4">
    <name type="scientific">Lojkania enalia</name>
    <dbReference type="NCBI Taxonomy" id="147567"/>
    <lineage>
        <taxon>Eukaryota</taxon>
        <taxon>Fungi</taxon>
        <taxon>Dikarya</taxon>
        <taxon>Ascomycota</taxon>
        <taxon>Pezizomycotina</taxon>
        <taxon>Dothideomycetes</taxon>
        <taxon>Pleosporomycetidae</taxon>
        <taxon>Pleosporales</taxon>
        <taxon>Pleosporales incertae sedis</taxon>
        <taxon>Lojkania</taxon>
    </lineage>
</organism>
<evidence type="ECO:0000313" key="4">
    <source>
        <dbReference type="Proteomes" id="UP000800093"/>
    </source>
</evidence>
<feature type="transmembrane region" description="Helical" evidence="1">
    <location>
        <begin position="139"/>
        <end position="165"/>
    </location>
</feature>
<feature type="signal peptide" evidence="2">
    <location>
        <begin position="1"/>
        <end position="18"/>
    </location>
</feature>
<evidence type="ECO:0000256" key="2">
    <source>
        <dbReference type="SAM" id="SignalP"/>
    </source>
</evidence>
<name>A0A9P4MXK0_9PLEO</name>
<proteinExistence type="predicted"/>
<gene>
    <name evidence="3" type="ORF">CC78DRAFT_546631</name>
</gene>
<protein>
    <submittedName>
        <fullName evidence="3">Uncharacterized protein</fullName>
    </submittedName>
</protein>
<feature type="chain" id="PRO_5040249781" evidence="2">
    <location>
        <begin position="19"/>
        <end position="198"/>
    </location>
</feature>
<evidence type="ECO:0000256" key="1">
    <source>
        <dbReference type="SAM" id="Phobius"/>
    </source>
</evidence>
<accession>A0A9P4MXK0</accession>
<keyword evidence="4" id="KW-1185">Reference proteome</keyword>
<reference evidence="4" key="1">
    <citation type="journal article" date="2020" name="Stud. Mycol.">
        <title>101 Dothideomycetes genomes: A test case for predicting lifestyles and emergence of pathogens.</title>
        <authorList>
            <person name="Haridas S."/>
            <person name="Albert R."/>
            <person name="Binder M."/>
            <person name="Bloem J."/>
            <person name="LaButti K."/>
            <person name="Salamov A."/>
            <person name="Andreopoulos B."/>
            <person name="Baker S."/>
            <person name="Barry K."/>
            <person name="Bills G."/>
            <person name="Bluhm B."/>
            <person name="Cannon C."/>
            <person name="Castanera R."/>
            <person name="Culley D."/>
            <person name="Daum C."/>
            <person name="Ezra D."/>
            <person name="Gonzalez J."/>
            <person name="Henrissat B."/>
            <person name="Kuo A."/>
            <person name="Liang C."/>
            <person name="Lipzen A."/>
            <person name="Lutzoni F."/>
            <person name="Magnuson J."/>
            <person name="Mondo S."/>
            <person name="Nolan M."/>
            <person name="Ohm R."/>
            <person name="Pangilinan J."/>
            <person name="Park H.-J."/>
            <person name="Ramirez L."/>
            <person name="Alfaro M."/>
            <person name="Sun H."/>
            <person name="Tritt A."/>
            <person name="Yoshinaga Y."/>
            <person name="Zwiers L.-H."/>
            <person name="Turgeon B."/>
            <person name="Goodwin S."/>
            <person name="Spatafora J."/>
            <person name="Crous P."/>
            <person name="Grigoriev I."/>
        </authorList>
    </citation>
    <scope>NUCLEOTIDE SEQUENCE [LARGE SCALE GENOMIC DNA]</scope>
    <source>
        <strain evidence="4">CBS 304.66</strain>
    </source>
</reference>
<dbReference type="Proteomes" id="UP000800093">
    <property type="component" value="Unassembled WGS sequence"/>
</dbReference>
<keyword evidence="1" id="KW-0472">Membrane</keyword>
<sequence>MLTLVLSSILLITLPILSTYFTQLAHEDASSLTPTALPSSPTLISSVLKDQIRKSDHQAPPTRRRPWGLPIPTARPNTHILRSRPDSPLTPADAPIYAYEHPDTPSPANPGPPLNLLPTTSAVSASELLALVLKPLRRLALFAIALLALCGFTVLAAHIMVWVILNKAEKVGNRRGIGGGEARVCDSRKYSELPTAEL</sequence>
<dbReference type="EMBL" id="ML986657">
    <property type="protein sequence ID" value="KAF2261435.1"/>
    <property type="molecule type" value="Genomic_DNA"/>
</dbReference>
<keyword evidence="1" id="KW-0812">Transmembrane</keyword>
<comment type="caution">
    <text evidence="3">The sequence shown here is derived from an EMBL/GenBank/DDBJ whole genome shotgun (WGS) entry which is preliminary data.</text>
</comment>
<dbReference type="AlphaFoldDB" id="A0A9P4MXK0"/>
<evidence type="ECO:0000313" key="3">
    <source>
        <dbReference type="EMBL" id="KAF2261435.1"/>
    </source>
</evidence>
<keyword evidence="2" id="KW-0732">Signal</keyword>
<keyword evidence="1" id="KW-1133">Transmembrane helix</keyword>